<evidence type="ECO:0000256" key="11">
    <source>
        <dbReference type="ARBA" id="ARBA00022842"/>
    </source>
</evidence>
<comment type="similarity">
    <text evidence="4 19">Belongs to the CobS family.</text>
</comment>
<evidence type="ECO:0000256" key="6">
    <source>
        <dbReference type="ARBA" id="ARBA00015850"/>
    </source>
</evidence>
<evidence type="ECO:0000256" key="4">
    <source>
        <dbReference type="ARBA" id="ARBA00010561"/>
    </source>
</evidence>
<keyword evidence="10 19" id="KW-0812">Transmembrane</keyword>
<keyword evidence="13 19" id="KW-0472">Membrane</keyword>
<feature type="transmembrane region" description="Helical" evidence="19">
    <location>
        <begin position="173"/>
        <end position="191"/>
    </location>
</feature>
<keyword evidence="9 19" id="KW-0808">Transferase</keyword>
<evidence type="ECO:0000256" key="13">
    <source>
        <dbReference type="ARBA" id="ARBA00023136"/>
    </source>
</evidence>
<keyword evidence="11 19" id="KW-0460">Magnesium</keyword>
<keyword evidence="21" id="KW-1185">Reference proteome</keyword>
<evidence type="ECO:0000256" key="2">
    <source>
        <dbReference type="ARBA" id="ARBA00004651"/>
    </source>
</evidence>
<evidence type="ECO:0000256" key="15">
    <source>
        <dbReference type="ARBA" id="ARBA00032605"/>
    </source>
</evidence>
<accession>A0ABQ1VKC2</accession>
<dbReference type="PANTHER" id="PTHR34148">
    <property type="entry name" value="ADENOSYLCOBINAMIDE-GDP RIBAZOLETRANSFERASE"/>
    <property type="match status" value="1"/>
</dbReference>
<dbReference type="RefSeq" id="WP_103174282.1">
    <property type="nucleotide sequence ID" value="NZ_BMIV01000011.1"/>
</dbReference>
<comment type="catalytic activity">
    <reaction evidence="17 19">
        <text>alpha-ribazole + adenosylcob(III)inamide-GDP = adenosylcob(III)alamin + GMP + H(+)</text>
        <dbReference type="Rhea" id="RHEA:16049"/>
        <dbReference type="ChEBI" id="CHEBI:10329"/>
        <dbReference type="ChEBI" id="CHEBI:15378"/>
        <dbReference type="ChEBI" id="CHEBI:18408"/>
        <dbReference type="ChEBI" id="CHEBI:58115"/>
        <dbReference type="ChEBI" id="CHEBI:60487"/>
        <dbReference type="EC" id="2.7.8.26"/>
    </reaction>
</comment>
<feature type="transmembrane region" description="Helical" evidence="19">
    <location>
        <begin position="138"/>
        <end position="161"/>
    </location>
</feature>
<dbReference type="EMBL" id="BMIV01000011">
    <property type="protein sequence ID" value="GGF74283.1"/>
    <property type="molecule type" value="Genomic_DNA"/>
</dbReference>
<evidence type="ECO:0000256" key="14">
    <source>
        <dbReference type="ARBA" id="ARBA00025228"/>
    </source>
</evidence>
<evidence type="ECO:0000256" key="8">
    <source>
        <dbReference type="ARBA" id="ARBA00022573"/>
    </source>
</evidence>
<comment type="caution">
    <text evidence="20">The sequence shown here is derived from an EMBL/GenBank/DDBJ whole genome shotgun (WGS) entry which is preliminary data.</text>
</comment>
<dbReference type="EC" id="2.7.8.26" evidence="5 19"/>
<evidence type="ECO:0000256" key="17">
    <source>
        <dbReference type="ARBA" id="ARBA00048623"/>
    </source>
</evidence>
<dbReference type="Pfam" id="PF02654">
    <property type="entry name" value="CobS"/>
    <property type="match status" value="1"/>
</dbReference>
<evidence type="ECO:0000256" key="7">
    <source>
        <dbReference type="ARBA" id="ARBA00022475"/>
    </source>
</evidence>
<protein>
    <recommendedName>
        <fullName evidence="6 19">Adenosylcobinamide-GDP ribazoletransferase</fullName>
        <ecNumber evidence="5 19">2.7.8.26</ecNumber>
    </recommendedName>
    <alternativeName>
        <fullName evidence="16 19">Cobalamin synthase</fullName>
    </alternativeName>
    <alternativeName>
        <fullName evidence="15 19">Cobalamin-5'-phosphate synthase</fullName>
    </alternativeName>
</protein>
<comment type="pathway">
    <text evidence="3 19">Cofactor biosynthesis; adenosylcobalamin biosynthesis; adenosylcobalamin from cob(II)yrinate a,c-diamide: step 7/7.</text>
</comment>
<evidence type="ECO:0000256" key="16">
    <source>
        <dbReference type="ARBA" id="ARBA00032853"/>
    </source>
</evidence>
<evidence type="ECO:0000313" key="21">
    <source>
        <dbReference type="Proteomes" id="UP000640509"/>
    </source>
</evidence>
<feature type="transmembrane region" description="Helical" evidence="19">
    <location>
        <begin position="110"/>
        <end position="132"/>
    </location>
</feature>
<organism evidence="20 21">
    <name type="scientific">Paracoccus acridae</name>
    <dbReference type="NCBI Taxonomy" id="1795310"/>
    <lineage>
        <taxon>Bacteria</taxon>
        <taxon>Pseudomonadati</taxon>
        <taxon>Pseudomonadota</taxon>
        <taxon>Alphaproteobacteria</taxon>
        <taxon>Rhodobacterales</taxon>
        <taxon>Paracoccaceae</taxon>
        <taxon>Paracoccus</taxon>
    </lineage>
</organism>
<dbReference type="HAMAP" id="MF_00719">
    <property type="entry name" value="CobS"/>
    <property type="match status" value="1"/>
</dbReference>
<feature type="transmembrane region" description="Helical" evidence="19">
    <location>
        <begin position="34"/>
        <end position="60"/>
    </location>
</feature>
<keyword evidence="7 19" id="KW-1003">Cell membrane</keyword>
<evidence type="ECO:0000256" key="18">
    <source>
        <dbReference type="ARBA" id="ARBA00049504"/>
    </source>
</evidence>
<evidence type="ECO:0000256" key="10">
    <source>
        <dbReference type="ARBA" id="ARBA00022692"/>
    </source>
</evidence>
<name>A0ABQ1VKC2_9RHOB</name>
<comment type="subcellular location">
    <subcellularLocation>
        <location evidence="2 19">Cell membrane</location>
        <topology evidence="2 19">Multi-pass membrane protein</topology>
    </subcellularLocation>
</comment>
<comment type="function">
    <text evidence="14 19">Joins adenosylcobinamide-GDP and alpha-ribazole to generate adenosylcobalamin (Ado-cobalamin). Also synthesizes adenosylcobalamin 5'-phosphate from adenosylcobinamide-GDP and alpha-ribazole 5'-phosphate.</text>
</comment>
<gene>
    <name evidence="20" type="primary">cobV</name>
    <name evidence="19" type="synonym">cobS</name>
    <name evidence="20" type="ORF">GCM10011402_28660</name>
</gene>
<evidence type="ECO:0000256" key="5">
    <source>
        <dbReference type="ARBA" id="ARBA00013200"/>
    </source>
</evidence>
<keyword evidence="8 19" id="KW-0169">Cobalamin biosynthesis</keyword>
<sequence>MRQRLAEMQLAVILLTRVPFGRLRDPVPRLDAAAWAFPLAGLPVGLIAAGVMVAALALGLSPPVAGGLALAAQVITTGALHEDGFADLCDGFWGGTTRERRLEIMRDSRIGSYGAVGLILSLGLRWLGLATLAELEAIGALIAVAMASRVAPAALMAWLPAARPDGLGAQGKGVGTASVILAALLGGLPMLLLPQGWTALGVAAFAVATLAVIAWRKLRGQTGDVLGAGQQVAEAAMLLTLGAHA</sequence>
<evidence type="ECO:0000256" key="1">
    <source>
        <dbReference type="ARBA" id="ARBA00001946"/>
    </source>
</evidence>
<keyword evidence="12 19" id="KW-1133">Transmembrane helix</keyword>
<proteinExistence type="inferred from homology"/>
<comment type="catalytic activity">
    <reaction evidence="18 19">
        <text>alpha-ribazole 5'-phosphate + adenosylcob(III)inamide-GDP = adenosylcob(III)alamin 5'-phosphate + GMP + H(+)</text>
        <dbReference type="Rhea" id="RHEA:23560"/>
        <dbReference type="ChEBI" id="CHEBI:15378"/>
        <dbReference type="ChEBI" id="CHEBI:57918"/>
        <dbReference type="ChEBI" id="CHEBI:58115"/>
        <dbReference type="ChEBI" id="CHEBI:60487"/>
        <dbReference type="ChEBI" id="CHEBI:60493"/>
        <dbReference type="EC" id="2.7.8.26"/>
    </reaction>
</comment>
<evidence type="ECO:0000256" key="3">
    <source>
        <dbReference type="ARBA" id="ARBA00004663"/>
    </source>
</evidence>
<evidence type="ECO:0000313" key="20">
    <source>
        <dbReference type="EMBL" id="GGF74283.1"/>
    </source>
</evidence>
<evidence type="ECO:0000256" key="19">
    <source>
        <dbReference type="HAMAP-Rule" id="MF_00719"/>
    </source>
</evidence>
<comment type="cofactor">
    <cofactor evidence="1 19">
        <name>Mg(2+)</name>
        <dbReference type="ChEBI" id="CHEBI:18420"/>
    </cofactor>
</comment>
<dbReference type="PANTHER" id="PTHR34148:SF1">
    <property type="entry name" value="ADENOSYLCOBINAMIDE-GDP RIBAZOLETRANSFERASE"/>
    <property type="match status" value="1"/>
</dbReference>
<evidence type="ECO:0000256" key="9">
    <source>
        <dbReference type="ARBA" id="ARBA00022679"/>
    </source>
</evidence>
<reference evidence="21" key="1">
    <citation type="journal article" date="2019" name="Int. J. Syst. Evol. Microbiol.">
        <title>The Global Catalogue of Microorganisms (GCM) 10K type strain sequencing project: providing services to taxonomists for standard genome sequencing and annotation.</title>
        <authorList>
            <consortium name="The Broad Institute Genomics Platform"/>
            <consortium name="The Broad Institute Genome Sequencing Center for Infectious Disease"/>
            <person name="Wu L."/>
            <person name="Ma J."/>
        </authorList>
    </citation>
    <scope>NUCLEOTIDE SEQUENCE [LARGE SCALE GENOMIC DNA]</scope>
    <source>
        <strain evidence="21">CGMCC 1.15419</strain>
    </source>
</reference>
<evidence type="ECO:0000256" key="12">
    <source>
        <dbReference type="ARBA" id="ARBA00022989"/>
    </source>
</evidence>
<dbReference type="Proteomes" id="UP000640509">
    <property type="component" value="Unassembled WGS sequence"/>
</dbReference>
<dbReference type="InterPro" id="IPR003805">
    <property type="entry name" value="CobS"/>
</dbReference>
<feature type="transmembrane region" description="Helical" evidence="19">
    <location>
        <begin position="197"/>
        <end position="215"/>
    </location>
</feature>